<keyword evidence="11" id="KW-0503">Monooxygenase</keyword>
<dbReference type="GO" id="GO:0005506">
    <property type="term" value="F:iron ion binding"/>
    <property type="evidence" value="ECO:0007669"/>
    <property type="project" value="InterPro"/>
</dbReference>
<name>A0A4S2L045_9HYME</name>
<dbReference type="GO" id="GO:0020037">
    <property type="term" value="F:heme binding"/>
    <property type="evidence" value="ECO:0007669"/>
    <property type="project" value="InterPro"/>
</dbReference>
<evidence type="ECO:0000256" key="14">
    <source>
        <dbReference type="SAM" id="Phobius"/>
    </source>
</evidence>
<proteinExistence type="inferred from homology"/>
<dbReference type="InterPro" id="IPR050476">
    <property type="entry name" value="Insect_CytP450_Detox"/>
</dbReference>
<accession>A0A4S2L045</accession>
<keyword evidence="6 13" id="KW-0479">Metal-binding</keyword>
<keyword evidence="7" id="KW-0256">Endoplasmic reticulum</keyword>
<evidence type="ECO:0000256" key="5">
    <source>
        <dbReference type="ARBA" id="ARBA00022617"/>
    </source>
</evidence>
<comment type="caution">
    <text evidence="15">The sequence shown here is derived from an EMBL/GenBank/DDBJ whole genome shotgun (WGS) entry which is preliminary data.</text>
</comment>
<dbReference type="PRINTS" id="PR00385">
    <property type="entry name" value="P450"/>
</dbReference>
<evidence type="ECO:0000256" key="10">
    <source>
        <dbReference type="ARBA" id="ARBA00023004"/>
    </source>
</evidence>
<dbReference type="PRINTS" id="PR00463">
    <property type="entry name" value="EP450I"/>
</dbReference>
<keyword evidence="14" id="KW-0812">Transmembrane</keyword>
<dbReference type="GO" id="GO:0016705">
    <property type="term" value="F:oxidoreductase activity, acting on paired donors, with incorporation or reduction of molecular oxygen"/>
    <property type="evidence" value="ECO:0007669"/>
    <property type="project" value="InterPro"/>
</dbReference>
<keyword evidence="9" id="KW-0560">Oxidoreductase</keyword>
<dbReference type="SUPFAM" id="SSF48264">
    <property type="entry name" value="Cytochrome P450"/>
    <property type="match status" value="2"/>
</dbReference>
<dbReference type="InterPro" id="IPR017972">
    <property type="entry name" value="Cyt_P450_CS"/>
</dbReference>
<organism evidence="15 16">
    <name type="scientific">Temnothorax longispinosus</name>
    <dbReference type="NCBI Taxonomy" id="300112"/>
    <lineage>
        <taxon>Eukaryota</taxon>
        <taxon>Metazoa</taxon>
        <taxon>Ecdysozoa</taxon>
        <taxon>Arthropoda</taxon>
        <taxon>Hexapoda</taxon>
        <taxon>Insecta</taxon>
        <taxon>Pterygota</taxon>
        <taxon>Neoptera</taxon>
        <taxon>Endopterygota</taxon>
        <taxon>Hymenoptera</taxon>
        <taxon>Apocrita</taxon>
        <taxon>Aculeata</taxon>
        <taxon>Formicoidea</taxon>
        <taxon>Formicidae</taxon>
        <taxon>Myrmicinae</taxon>
        <taxon>Temnothorax</taxon>
    </lineage>
</organism>
<dbReference type="PANTHER" id="PTHR24292">
    <property type="entry name" value="CYTOCHROME P450"/>
    <property type="match status" value="1"/>
</dbReference>
<feature type="transmembrane region" description="Helical" evidence="14">
    <location>
        <begin position="6"/>
        <end position="31"/>
    </location>
</feature>
<dbReference type="Gene3D" id="1.10.630.10">
    <property type="entry name" value="Cytochrome P450"/>
    <property type="match status" value="2"/>
</dbReference>
<dbReference type="GO" id="GO:0004497">
    <property type="term" value="F:monooxygenase activity"/>
    <property type="evidence" value="ECO:0007669"/>
    <property type="project" value="UniProtKB-KW"/>
</dbReference>
<dbReference type="Pfam" id="PF00067">
    <property type="entry name" value="p450"/>
    <property type="match status" value="2"/>
</dbReference>
<dbReference type="InterPro" id="IPR036396">
    <property type="entry name" value="Cyt_P450_sf"/>
</dbReference>
<dbReference type="InterPro" id="IPR001128">
    <property type="entry name" value="Cyt_P450"/>
</dbReference>
<dbReference type="CDD" id="cd11056">
    <property type="entry name" value="CYP6-like"/>
    <property type="match status" value="2"/>
</dbReference>
<feature type="binding site" description="axial binding residue" evidence="13">
    <location>
        <position position="911"/>
    </location>
    <ligand>
        <name>heme</name>
        <dbReference type="ChEBI" id="CHEBI:30413"/>
    </ligand>
    <ligandPart>
        <name>Fe</name>
        <dbReference type="ChEBI" id="CHEBI:18248"/>
    </ligandPart>
</feature>
<comment type="subcellular location">
    <subcellularLocation>
        <location evidence="3">Endoplasmic reticulum membrane</location>
        <topology evidence="3">Peripheral membrane protein</topology>
    </subcellularLocation>
    <subcellularLocation>
        <location evidence="2">Microsome membrane</location>
        <topology evidence="2">Peripheral membrane protein</topology>
    </subcellularLocation>
</comment>
<dbReference type="STRING" id="300112.A0A4S2L045"/>
<evidence type="ECO:0000256" key="9">
    <source>
        <dbReference type="ARBA" id="ARBA00023002"/>
    </source>
</evidence>
<keyword evidence="5 13" id="KW-0349">Heme</keyword>
<evidence type="ECO:0000256" key="7">
    <source>
        <dbReference type="ARBA" id="ARBA00022824"/>
    </source>
</evidence>
<dbReference type="AlphaFoldDB" id="A0A4S2L045"/>
<evidence type="ECO:0000313" key="15">
    <source>
        <dbReference type="EMBL" id="TGZ55895.1"/>
    </source>
</evidence>
<evidence type="ECO:0000256" key="4">
    <source>
        <dbReference type="ARBA" id="ARBA00010617"/>
    </source>
</evidence>
<reference evidence="15 16" key="1">
    <citation type="journal article" date="2019" name="Philos. Trans. R. Soc. Lond., B, Biol. Sci.">
        <title>Ant behaviour and brain gene expression of defending hosts depend on the ecological success of the intruding social parasite.</title>
        <authorList>
            <person name="Kaur R."/>
            <person name="Stoldt M."/>
            <person name="Jongepier E."/>
            <person name="Feldmeyer B."/>
            <person name="Menzel F."/>
            <person name="Bornberg-Bauer E."/>
            <person name="Foitzik S."/>
        </authorList>
    </citation>
    <scope>NUCLEOTIDE SEQUENCE [LARGE SCALE GENOMIC DNA]</scope>
    <source>
        <tissue evidence="15">Whole body</tissue>
    </source>
</reference>
<evidence type="ECO:0000256" key="11">
    <source>
        <dbReference type="ARBA" id="ARBA00023033"/>
    </source>
</evidence>
<evidence type="ECO:0000256" key="6">
    <source>
        <dbReference type="ARBA" id="ARBA00022723"/>
    </source>
</evidence>
<dbReference type="PROSITE" id="PS00086">
    <property type="entry name" value="CYTOCHROME_P450"/>
    <property type="match status" value="2"/>
</dbReference>
<keyword evidence="12 14" id="KW-0472">Membrane</keyword>
<dbReference type="InterPro" id="IPR002401">
    <property type="entry name" value="Cyt_P450_E_grp-I"/>
</dbReference>
<dbReference type="Proteomes" id="UP000310200">
    <property type="component" value="Unassembled WGS sequence"/>
</dbReference>
<gene>
    <name evidence="15" type="ORF">DBV15_06041</name>
</gene>
<evidence type="ECO:0000256" key="2">
    <source>
        <dbReference type="ARBA" id="ARBA00004174"/>
    </source>
</evidence>
<evidence type="ECO:0000256" key="13">
    <source>
        <dbReference type="PIRSR" id="PIRSR602401-1"/>
    </source>
</evidence>
<keyword evidence="14" id="KW-1133">Transmembrane helix</keyword>
<evidence type="ECO:0000256" key="12">
    <source>
        <dbReference type="ARBA" id="ARBA00023136"/>
    </source>
</evidence>
<dbReference type="FunFam" id="1.10.630.10:FF:000042">
    <property type="entry name" value="Cytochrome P450"/>
    <property type="match status" value="2"/>
</dbReference>
<evidence type="ECO:0000256" key="3">
    <source>
        <dbReference type="ARBA" id="ARBA00004406"/>
    </source>
</evidence>
<dbReference type="EMBL" id="QBLH01000387">
    <property type="protein sequence ID" value="TGZ55895.1"/>
    <property type="molecule type" value="Genomic_DNA"/>
</dbReference>
<sequence>MVSTFVLLLTTLVVIGVLKILSVLHHAYFYWRNKGLPYLPNSISSFITVWKVFAGYIPLADYCQYIYRSFPNAKYVGGVDFFTPAIFLRDPELIRDIMVKDFEHFPDHRIFVDESVEPLFGKNVFSLRGDRWKEMRTTLSPSFTASKMKFMFDLISKCSQDFVNYLVDHPELCQEVDTKAAFRRYTNDVIATAAFGISVNSMKDRDNEFYTRGIEATTFTSGLLTLVKFIFLRVCPRLAKLIGLSFFPSATSKFFKKIVGETIREREIQDIVRPDMIHLLMQARDKEGASVPKMTLDDIVSQAFIFFFAGFDTSSTLMCFAAHELAVNQDVQDRLREEILQHLTKGNDEISYESLSKMSYMDMVISEALRKYPPFVLIDRLCVKEYELPPSQPGSKKVIVKPNNTLMFPVYAIHRDPKYFPNPDKFDPERFSEENKDNILPYSYLPFGHGPRKCIGNRFALMETKILIAHLLQKFTLKTVEKTVEPVVHYKAEFSLAPDGGFWIGLEKRETLHPIGRLLPICIYRFFPNAKYVGGVNFFTPAIILRDPELIKDIMVKNFEHFPDHLSFVDESVEPLFGKNIAFLRGDHWKEMRNTLSPSFTASKMKFMFDLISECSHDFVNYLVDHPELCQEVDTKAAFSRYTNDVIATAAFGISVNSMKDRDNEFYTRGIETSKFISGPLAFVKIIFLRACPRLAKLIDLTLFPSATSKFFKKIVEETIRARETQDIVRPDLIHLLMQARNKDSASVPKMTLNDIVSQAFIFFFAGFDTSSTLMCFAAHELAVNQDIQDRLREEILQHLTEGNDEISYESLSKMSYMDMVISETLRMYPPTILTDRLCVKEYQLPPSQPGSKNVIIKPDNILIFPVYALHRDPKYFPNPDKFDPERFSEENKDNILPYTYLPFGHGPRKCIGNRFALMETKILIAHLLQKFTLKTVEKTVEPIVHYKKGFSLAPDGGFWIGLEKRET</sequence>
<dbReference type="PANTHER" id="PTHR24292:SF54">
    <property type="entry name" value="CYP9F3-RELATED"/>
    <property type="match status" value="1"/>
</dbReference>
<keyword evidence="10 13" id="KW-0408">Iron</keyword>
<comment type="similarity">
    <text evidence="4">Belongs to the cytochrome P450 family.</text>
</comment>
<protein>
    <submittedName>
        <fullName evidence="15">Cytochrome P450 9e2</fullName>
    </submittedName>
</protein>
<evidence type="ECO:0000256" key="1">
    <source>
        <dbReference type="ARBA" id="ARBA00001971"/>
    </source>
</evidence>
<evidence type="ECO:0000256" key="8">
    <source>
        <dbReference type="ARBA" id="ARBA00022848"/>
    </source>
</evidence>
<keyword evidence="8" id="KW-0492">Microsome</keyword>
<dbReference type="GO" id="GO:0005789">
    <property type="term" value="C:endoplasmic reticulum membrane"/>
    <property type="evidence" value="ECO:0007669"/>
    <property type="project" value="UniProtKB-SubCell"/>
</dbReference>
<keyword evidence="16" id="KW-1185">Reference proteome</keyword>
<evidence type="ECO:0000313" key="16">
    <source>
        <dbReference type="Proteomes" id="UP000310200"/>
    </source>
</evidence>
<comment type="cofactor">
    <cofactor evidence="1 13">
        <name>heme</name>
        <dbReference type="ChEBI" id="CHEBI:30413"/>
    </cofactor>
</comment>